<accession>A0A9K3JDP0</accession>
<gene>
    <name evidence="3" type="ORF">HanXRQr2_Chr03g0099711</name>
</gene>
<dbReference type="NCBIfam" id="TIGR00756">
    <property type="entry name" value="PPR"/>
    <property type="match status" value="1"/>
</dbReference>
<dbReference type="PANTHER" id="PTHR47926">
    <property type="entry name" value="PENTATRICOPEPTIDE REPEAT-CONTAINING PROTEIN"/>
    <property type="match status" value="1"/>
</dbReference>
<dbReference type="Gramene" id="mRNA:HanXRQr2_Chr03g0099711">
    <property type="protein sequence ID" value="CDS:HanXRQr2_Chr03g0099711.1"/>
    <property type="gene ID" value="HanXRQr2_Chr03g0099711"/>
</dbReference>
<evidence type="ECO:0000313" key="3">
    <source>
        <dbReference type="EMBL" id="KAF5813540.1"/>
    </source>
</evidence>
<dbReference type="GO" id="GO:0009451">
    <property type="term" value="P:RNA modification"/>
    <property type="evidence" value="ECO:0007669"/>
    <property type="project" value="InterPro"/>
</dbReference>
<name>A0A9K3JDP0_HELAN</name>
<dbReference type="InterPro" id="IPR002885">
    <property type="entry name" value="PPR_rpt"/>
</dbReference>
<evidence type="ECO:0000313" key="4">
    <source>
        <dbReference type="Proteomes" id="UP000215914"/>
    </source>
</evidence>
<dbReference type="EMBL" id="MNCJ02000318">
    <property type="protein sequence ID" value="KAF5813540.1"/>
    <property type="molecule type" value="Genomic_DNA"/>
</dbReference>
<dbReference type="Pfam" id="PF13041">
    <property type="entry name" value="PPR_2"/>
    <property type="match status" value="1"/>
</dbReference>
<reference evidence="3" key="1">
    <citation type="journal article" date="2017" name="Nature">
        <title>The sunflower genome provides insights into oil metabolism, flowering and Asterid evolution.</title>
        <authorList>
            <person name="Badouin H."/>
            <person name="Gouzy J."/>
            <person name="Grassa C.J."/>
            <person name="Murat F."/>
            <person name="Staton S.E."/>
            <person name="Cottret L."/>
            <person name="Lelandais-Briere C."/>
            <person name="Owens G.L."/>
            <person name="Carrere S."/>
            <person name="Mayjonade B."/>
            <person name="Legrand L."/>
            <person name="Gill N."/>
            <person name="Kane N.C."/>
            <person name="Bowers J.E."/>
            <person name="Hubner S."/>
            <person name="Bellec A."/>
            <person name="Berard A."/>
            <person name="Berges H."/>
            <person name="Blanchet N."/>
            <person name="Boniface M.C."/>
            <person name="Brunel D."/>
            <person name="Catrice O."/>
            <person name="Chaidir N."/>
            <person name="Claudel C."/>
            <person name="Donnadieu C."/>
            <person name="Faraut T."/>
            <person name="Fievet G."/>
            <person name="Helmstetter N."/>
            <person name="King M."/>
            <person name="Knapp S.J."/>
            <person name="Lai Z."/>
            <person name="Le Paslier M.C."/>
            <person name="Lippi Y."/>
            <person name="Lorenzon L."/>
            <person name="Mandel J.R."/>
            <person name="Marage G."/>
            <person name="Marchand G."/>
            <person name="Marquand E."/>
            <person name="Bret-Mestries E."/>
            <person name="Morien E."/>
            <person name="Nambeesan S."/>
            <person name="Nguyen T."/>
            <person name="Pegot-Espagnet P."/>
            <person name="Pouilly N."/>
            <person name="Raftis F."/>
            <person name="Sallet E."/>
            <person name="Schiex T."/>
            <person name="Thomas J."/>
            <person name="Vandecasteele C."/>
            <person name="Vares D."/>
            <person name="Vear F."/>
            <person name="Vautrin S."/>
            <person name="Crespi M."/>
            <person name="Mangin B."/>
            <person name="Burke J.M."/>
            <person name="Salse J."/>
            <person name="Munos S."/>
            <person name="Vincourt P."/>
            <person name="Rieseberg L.H."/>
            <person name="Langlade N.B."/>
        </authorList>
    </citation>
    <scope>NUCLEOTIDE SEQUENCE</scope>
    <source>
        <tissue evidence="3">Leaves</tissue>
    </source>
</reference>
<dbReference type="AlphaFoldDB" id="A0A9K3JDP0"/>
<sequence>MFSLNSMIYGYSKLYGAQSALNLFDQMHKRDVVSWNMIISILSKHGNIMKKLGMFIRMCYQGFKTNSITYANVLCASTSVDF</sequence>
<proteinExistence type="predicted"/>
<evidence type="ECO:0000256" key="1">
    <source>
        <dbReference type="ARBA" id="ARBA00022737"/>
    </source>
</evidence>
<reference evidence="3" key="2">
    <citation type="submission" date="2020-06" db="EMBL/GenBank/DDBJ databases">
        <title>Helianthus annuus Genome sequencing and assembly Release 2.</title>
        <authorList>
            <person name="Gouzy J."/>
            <person name="Langlade N."/>
            <person name="Munos S."/>
        </authorList>
    </citation>
    <scope>NUCLEOTIDE SEQUENCE</scope>
    <source>
        <tissue evidence="3">Leaves</tissue>
    </source>
</reference>
<dbReference type="PROSITE" id="PS51375">
    <property type="entry name" value="PPR"/>
    <property type="match status" value="1"/>
</dbReference>
<dbReference type="GO" id="GO:0003723">
    <property type="term" value="F:RNA binding"/>
    <property type="evidence" value="ECO:0007669"/>
    <property type="project" value="InterPro"/>
</dbReference>
<evidence type="ECO:0000256" key="2">
    <source>
        <dbReference type="PROSITE-ProRule" id="PRU00708"/>
    </source>
</evidence>
<feature type="repeat" description="PPR" evidence="2">
    <location>
        <begin position="31"/>
        <end position="65"/>
    </location>
</feature>
<comment type="caution">
    <text evidence="3">The sequence shown here is derived from an EMBL/GenBank/DDBJ whole genome shotgun (WGS) entry which is preliminary data.</text>
</comment>
<keyword evidence="4" id="KW-1185">Reference proteome</keyword>
<protein>
    <submittedName>
        <fullName evidence="3">Tetratricopeptide-like helical domain superfamily</fullName>
    </submittedName>
</protein>
<dbReference type="Gene3D" id="1.25.40.10">
    <property type="entry name" value="Tetratricopeptide repeat domain"/>
    <property type="match status" value="1"/>
</dbReference>
<dbReference type="InterPro" id="IPR011990">
    <property type="entry name" value="TPR-like_helical_dom_sf"/>
</dbReference>
<dbReference type="Proteomes" id="UP000215914">
    <property type="component" value="Unassembled WGS sequence"/>
</dbReference>
<organism evidence="3 4">
    <name type="scientific">Helianthus annuus</name>
    <name type="common">Common sunflower</name>
    <dbReference type="NCBI Taxonomy" id="4232"/>
    <lineage>
        <taxon>Eukaryota</taxon>
        <taxon>Viridiplantae</taxon>
        <taxon>Streptophyta</taxon>
        <taxon>Embryophyta</taxon>
        <taxon>Tracheophyta</taxon>
        <taxon>Spermatophyta</taxon>
        <taxon>Magnoliopsida</taxon>
        <taxon>eudicotyledons</taxon>
        <taxon>Gunneridae</taxon>
        <taxon>Pentapetalae</taxon>
        <taxon>asterids</taxon>
        <taxon>campanulids</taxon>
        <taxon>Asterales</taxon>
        <taxon>Asteraceae</taxon>
        <taxon>Asteroideae</taxon>
        <taxon>Heliantheae alliance</taxon>
        <taxon>Heliantheae</taxon>
        <taxon>Helianthus</taxon>
    </lineage>
</organism>
<keyword evidence="1" id="KW-0677">Repeat</keyword>
<dbReference type="InterPro" id="IPR046960">
    <property type="entry name" value="PPR_At4g14850-like_plant"/>
</dbReference>